<dbReference type="InterPro" id="IPR038664">
    <property type="entry name" value="Gar1/Naf1_Cbf5-bd_sf"/>
</dbReference>
<dbReference type="Proteomes" id="UP000829196">
    <property type="component" value="Unassembled WGS sequence"/>
</dbReference>
<dbReference type="GO" id="GO:0001522">
    <property type="term" value="P:pseudouridine synthesis"/>
    <property type="evidence" value="ECO:0007669"/>
    <property type="project" value="InterPro"/>
</dbReference>
<dbReference type="AlphaFoldDB" id="A0A8T3C2U8"/>
<feature type="compositionally biased region" description="Basic and acidic residues" evidence="9">
    <location>
        <begin position="180"/>
        <end position="192"/>
    </location>
</feature>
<evidence type="ECO:0000256" key="7">
    <source>
        <dbReference type="ARBA" id="ARBA00022884"/>
    </source>
</evidence>
<dbReference type="SMR" id="A0A8T3C2U8"/>
<comment type="similarity">
    <text evidence="2">Belongs to the NAF1 family.</text>
</comment>
<evidence type="ECO:0000256" key="2">
    <source>
        <dbReference type="ARBA" id="ARBA00009801"/>
    </source>
</evidence>
<dbReference type="GO" id="GO:0000493">
    <property type="term" value="P:box H/ACA snoRNP assembly"/>
    <property type="evidence" value="ECO:0007669"/>
    <property type="project" value="InterPro"/>
</dbReference>
<dbReference type="Pfam" id="PF04410">
    <property type="entry name" value="Gar1"/>
    <property type="match status" value="1"/>
</dbReference>
<feature type="compositionally biased region" description="Basic and acidic residues" evidence="9">
    <location>
        <begin position="92"/>
        <end position="119"/>
    </location>
</feature>
<evidence type="ECO:0000313" key="11">
    <source>
        <dbReference type="Proteomes" id="UP000829196"/>
    </source>
</evidence>
<feature type="compositionally biased region" description="Low complexity" evidence="9">
    <location>
        <begin position="135"/>
        <end position="159"/>
    </location>
</feature>
<proteinExistence type="inferred from homology"/>
<keyword evidence="5" id="KW-0698">rRNA processing</keyword>
<keyword evidence="11" id="KW-1185">Reference proteome</keyword>
<evidence type="ECO:0000256" key="6">
    <source>
        <dbReference type="ARBA" id="ARBA00022553"/>
    </source>
</evidence>
<feature type="region of interest" description="Disordered" evidence="9">
    <location>
        <begin position="327"/>
        <end position="358"/>
    </location>
</feature>
<evidence type="ECO:0000256" key="9">
    <source>
        <dbReference type="SAM" id="MobiDB-lite"/>
    </source>
</evidence>
<dbReference type="OrthoDB" id="21550at2759"/>
<evidence type="ECO:0000256" key="5">
    <source>
        <dbReference type="ARBA" id="ARBA00022552"/>
    </source>
</evidence>
<feature type="region of interest" description="Disordered" evidence="9">
    <location>
        <begin position="92"/>
        <end position="209"/>
    </location>
</feature>
<protein>
    <recommendedName>
        <fullName evidence="3">H/ACA ribonucleoprotein complex non-core subunit NAF1</fullName>
    </recommendedName>
</protein>
<feature type="compositionally biased region" description="Polar residues" evidence="9">
    <location>
        <begin position="572"/>
        <end position="591"/>
    </location>
</feature>
<dbReference type="GO" id="GO:0006364">
    <property type="term" value="P:rRNA processing"/>
    <property type="evidence" value="ECO:0007669"/>
    <property type="project" value="UniProtKB-KW"/>
</dbReference>
<organism evidence="10 11">
    <name type="scientific">Dendrobium nobile</name>
    <name type="common">Orchid</name>
    <dbReference type="NCBI Taxonomy" id="94219"/>
    <lineage>
        <taxon>Eukaryota</taxon>
        <taxon>Viridiplantae</taxon>
        <taxon>Streptophyta</taxon>
        <taxon>Embryophyta</taxon>
        <taxon>Tracheophyta</taxon>
        <taxon>Spermatophyta</taxon>
        <taxon>Magnoliopsida</taxon>
        <taxon>Liliopsida</taxon>
        <taxon>Asparagales</taxon>
        <taxon>Orchidaceae</taxon>
        <taxon>Epidendroideae</taxon>
        <taxon>Malaxideae</taxon>
        <taxon>Dendrobiinae</taxon>
        <taxon>Dendrobium</taxon>
    </lineage>
</organism>
<evidence type="ECO:0000256" key="4">
    <source>
        <dbReference type="ARBA" id="ARBA00022517"/>
    </source>
</evidence>
<keyword evidence="8" id="KW-0539">Nucleus</keyword>
<evidence type="ECO:0000256" key="3">
    <source>
        <dbReference type="ARBA" id="ARBA00021438"/>
    </source>
</evidence>
<feature type="compositionally biased region" description="Basic and acidic residues" evidence="9">
    <location>
        <begin position="603"/>
        <end position="614"/>
    </location>
</feature>
<feature type="compositionally biased region" description="Basic residues" evidence="9">
    <location>
        <begin position="592"/>
        <end position="602"/>
    </location>
</feature>
<reference evidence="10" key="1">
    <citation type="journal article" date="2022" name="Front. Genet.">
        <title>Chromosome-Scale Assembly of the Dendrobium nobile Genome Provides Insights Into the Molecular Mechanism of the Biosynthesis of the Medicinal Active Ingredient of Dendrobium.</title>
        <authorList>
            <person name="Xu Q."/>
            <person name="Niu S.-C."/>
            <person name="Li K.-L."/>
            <person name="Zheng P.-J."/>
            <person name="Zhang X.-J."/>
            <person name="Jia Y."/>
            <person name="Liu Y."/>
            <person name="Niu Y.-X."/>
            <person name="Yu L.-H."/>
            <person name="Chen D.-F."/>
            <person name="Zhang G.-Q."/>
        </authorList>
    </citation>
    <scope>NUCLEOTIDE SEQUENCE</scope>
    <source>
        <tissue evidence="10">Leaf</tissue>
    </source>
</reference>
<dbReference type="GO" id="GO:0003723">
    <property type="term" value="F:RNA binding"/>
    <property type="evidence" value="ECO:0007669"/>
    <property type="project" value="UniProtKB-KW"/>
</dbReference>
<feature type="region of interest" description="Disordered" evidence="9">
    <location>
        <begin position="376"/>
        <end position="414"/>
    </location>
</feature>
<dbReference type="Gene3D" id="2.40.10.230">
    <property type="entry name" value="Probable tRNA pseudouridine synthase domain"/>
    <property type="match status" value="1"/>
</dbReference>
<dbReference type="FunFam" id="2.40.10.230:FF:000002">
    <property type="entry name" value="H/ACA ribonucleoprotein complex non-core subunit NAF1"/>
    <property type="match status" value="1"/>
</dbReference>
<evidence type="ECO:0000256" key="1">
    <source>
        <dbReference type="ARBA" id="ARBA00004123"/>
    </source>
</evidence>
<dbReference type="PANTHER" id="PTHR31633:SF1">
    <property type="entry name" value="H_ACA RIBONUCLEOPROTEIN COMPLEX NON-CORE SUBUNIT NAF1"/>
    <property type="match status" value="1"/>
</dbReference>
<keyword evidence="6" id="KW-0597">Phosphoprotein</keyword>
<dbReference type="EMBL" id="JAGYWB010000003">
    <property type="protein sequence ID" value="KAI0527264.1"/>
    <property type="molecule type" value="Genomic_DNA"/>
</dbReference>
<dbReference type="InterPro" id="IPR009000">
    <property type="entry name" value="Transl_B-barrel_sf"/>
</dbReference>
<dbReference type="SUPFAM" id="SSF50447">
    <property type="entry name" value="Translation proteins"/>
    <property type="match status" value="1"/>
</dbReference>
<feature type="compositionally biased region" description="Acidic residues" evidence="9">
    <location>
        <begin position="330"/>
        <end position="348"/>
    </location>
</feature>
<feature type="region of interest" description="Disordered" evidence="9">
    <location>
        <begin position="549"/>
        <end position="614"/>
    </location>
</feature>
<accession>A0A8T3C2U8</accession>
<evidence type="ECO:0000313" key="10">
    <source>
        <dbReference type="EMBL" id="KAI0527264.1"/>
    </source>
</evidence>
<name>A0A8T3C2U8_DENNO</name>
<gene>
    <name evidence="10" type="ORF">KFK09_002863</name>
</gene>
<keyword evidence="4" id="KW-0690">Ribosome biogenesis</keyword>
<feature type="compositionally biased region" description="Basic and acidic residues" evidence="9">
    <location>
        <begin position="160"/>
        <end position="173"/>
    </location>
</feature>
<dbReference type="InterPro" id="IPR007504">
    <property type="entry name" value="H/ACA_rnp_Gar1/Naf1"/>
</dbReference>
<evidence type="ECO:0000256" key="8">
    <source>
        <dbReference type="ARBA" id="ARBA00023242"/>
    </source>
</evidence>
<dbReference type="GO" id="GO:0005732">
    <property type="term" value="C:sno(s)RNA-containing ribonucleoprotein complex"/>
    <property type="evidence" value="ECO:0007669"/>
    <property type="project" value="InterPro"/>
</dbReference>
<comment type="subcellular location">
    <subcellularLocation>
        <location evidence="1">Nucleus</location>
    </subcellularLocation>
</comment>
<dbReference type="InterPro" id="IPR040309">
    <property type="entry name" value="Naf1"/>
</dbReference>
<dbReference type="GO" id="GO:0005634">
    <property type="term" value="C:nucleus"/>
    <property type="evidence" value="ECO:0007669"/>
    <property type="project" value="UniProtKB-SubCell"/>
</dbReference>
<keyword evidence="7" id="KW-0694">RNA-binding</keyword>
<comment type="caution">
    <text evidence="10">The sequence shown here is derived from an EMBL/GenBank/DDBJ whole genome shotgun (WGS) entry which is preliminary data.</text>
</comment>
<feature type="compositionally biased region" description="Basic and acidic residues" evidence="9">
    <location>
        <begin position="349"/>
        <end position="358"/>
    </location>
</feature>
<dbReference type="PANTHER" id="PTHR31633">
    <property type="entry name" value="H/ACA RIBONUCLEOPROTEIN COMPLEX NON-CORE SUBUNIT NAF1"/>
    <property type="match status" value="1"/>
</dbReference>
<sequence>MYRCWSPVYVEEENHLSYDDFDPLKEWLAHPDHVQLQNSSDLSNISLDPHELHYSAVKIEQKDQTLESSIDVKMEKISLVEISDRGQVEVGFEENRGGSDGDMKCMKPGLEDLKNDIPNKEGIFGGESDVEGSTSVEAESGSGDSSSDESMSVAKSLSSSKDEDDGRMKRKEEGEESEEGEVREFDGDKMDFLSDEETEGPKGPIRSKHEVEDLPPVPIVEVSIQPHHQMLPVGIISSIISNRVIVEGSVVHNPLNEGSILWVTETRLPLGLVDEIFGPVKNPYYVVRYNTEEDVPAGIRVTMAISFVGEFASHILNDKELYKKGYDASGDNDEEVDNEVEFSDDEKEQEYKKSQREGKRVINHSKGLKQEARFERKRNAFVRPRTQHKDIQKQTTSAPLSKDQPHPTVPAPPPPAPLCPRAWTPVATNADSIPPSAMPQFPQAIQANNFLANPSQQLLSQHQDPQWLPGFSPQLQNTGFQGDLSIQLQNQNVIFNNLVNMMTFQQLVQQFVPHQGSNLQWAGAAAPSLQPLGQNNFAPLPFSNGYINGPGVPGLGNEQSQSQAPLPFAPSMQFNSASPPSLQFNGGNSWSRGRRPYQRGRGRVFDRGGRQPNR</sequence>